<reference evidence="3" key="1">
    <citation type="submission" date="2023-10" db="EMBL/GenBank/DDBJ databases">
        <title>Chromosome-level genome of the transformable northern wattle, Acacia crassicarpa.</title>
        <authorList>
            <person name="Massaro I."/>
            <person name="Sinha N.R."/>
            <person name="Poethig S."/>
            <person name="Leichty A.R."/>
        </authorList>
    </citation>
    <scope>NUCLEOTIDE SEQUENCE</scope>
    <source>
        <strain evidence="3">Acra3RX</strain>
        <tissue evidence="3">Leaf</tissue>
    </source>
</reference>
<keyword evidence="2" id="KW-1133">Transmembrane helix</keyword>
<keyword evidence="4" id="KW-1185">Reference proteome</keyword>
<dbReference type="Proteomes" id="UP001293593">
    <property type="component" value="Unassembled WGS sequence"/>
</dbReference>
<dbReference type="Pfam" id="PF11460">
    <property type="entry name" value="DUF3007"/>
    <property type="match status" value="1"/>
</dbReference>
<evidence type="ECO:0000256" key="1">
    <source>
        <dbReference type="SAM" id="MobiDB-lite"/>
    </source>
</evidence>
<dbReference type="PANTHER" id="PTHR35734:SF1">
    <property type="entry name" value="OS01G0805200 PROTEIN"/>
    <property type="match status" value="1"/>
</dbReference>
<dbReference type="EMBL" id="JAWXYG010000002">
    <property type="protein sequence ID" value="KAK4280685.1"/>
    <property type="molecule type" value="Genomic_DNA"/>
</dbReference>
<name>A0AAE1TEE3_9FABA</name>
<organism evidence="3 4">
    <name type="scientific">Acacia crassicarpa</name>
    <name type="common">northern wattle</name>
    <dbReference type="NCBI Taxonomy" id="499986"/>
    <lineage>
        <taxon>Eukaryota</taxon>
        <taxon>Viridiplantae</taxon>
        <taxon>Streptophyta</taxon>
        <taxon>Embryophyta</taxon>
        <taxon>Tracheophyta</taxon>
        <taxon>Spermatophyta</taxon>
        <taxon>Magnoliopsida</taxon>
        <taxon>eudicotyledons</taxon>
        <taxon>Gunneridae</taxon>
        <taxon>Pentapetalae</taxon>
        <taxon>rosids</taxon>
        <taxon>fabids</taxon>
        <taxon>Fabales</taxon>
        <taxon>Fabaceae</taxon>
        <taxon>Caesalpinioideae</taxon>
        <taxon>mimosoid clade</taxon>
        <taxon>Acacieae</taxon>
        <taxon>Acacia</taxon>
    </lineage>
</organism>
<evidence type="ECO:0000313" key="4">
    <source>
        <dbReference type="Proteomes" id="UP001293593"/>
    </source>
</evidence>
<keyword evidence="2" id="KW-0472">Membrane</keyword>
<evidence type="ECO:0000256" key="2">
    <source>
        <dbReference type="SAM" id="Phobius"/>
    </source>
</evidence>
<comment type="caution">
    <text evidence="3">The sequence shown here is derived from an EMBL/GenBank/DDBJ whole genome shotgun (WGS) entry which is preliminary data.</text>
</comment>
<gene>
    <name evidence="3" type="ORF">QN277_012273</name>
</gene>
<feature type="compositionally biased region" description="Low complexity" evidence="1">
    <location>
        <begin position="79"/>
        <end position="89"/>
    </location>
</feature>
<evidence type="ECO:0000313" key="3">
    <source>
        <dbReference type="EMBL" id="KAK4280685.1"/>
    </source>
</evidence>
<keyword evidence="2" id="KW-0812">Transmembrane</keyword>
<accession>A0AAE1TEE3</accession>
<dbReference type="InterPro" id="IPR021562">
    <property type="entry name" value="DUF3007"/>
</dbReference>
<sequence length="259" mass="28389">MASFPHGNANCRVLLKSAIPCVGISALPYLQIGRTASRCFRRGTIIPQCLDGKKIFSSSEKRFGGIVLKNEGFSVLRSGSSSNSSASEDTPSDQTEKTPFGYTRKDVLLIGLGVTVLGIALKSGLEFVGVDPLQAGNVVQLVLVLGLTVGWIATYIFRVSNKEMTYAQQLRDYEYKVMEKRLEGLTEAELEALLEQVEEEKRRFTGGEQFLIAAKPQKNSVLMSAMVSDNCYKQAHVEEGKGQEGTTMELKFLCDEGDI</sequence>
<protein>
    <submittedName>
        <fullName evidence="3">Uncharacterized protein</fullName>
    </submittedName>
</protein>
<feature type="transmembrane region" description="Helical" evidence="2">
    <location>
        <begin position="107"/>
        <end position="125"/>
    </location>
</feature>
<feature type="transmembrane region" description="Helical" evidence="2">
    <location>
        <begin position="137"/>
        <end position="157"/>
    </location>
</feature>
<dbReference type="AlphaFoldDB" id="A0AAE1TEE3"/>
<feature type="region of interest" description="Disordered" evidence="1">
    <location>
        <begin position="79"/>
        <end position="99"/>
    </location>
</feature>
<proteinExistence type="predicted"/>
<dbReference type="PANTHER" id="PTHR35734">
    <property type="entry name" value="OS01G0805200 PROTEIN"/>
    <property type="match status" value="1"/>
</dbReference>